<dbReference type="RefSeq" id="WP_014811559.1">
    <property type="nucleotide sequence ID" value="NC_018025.1"/>
</dbReference>
<gene>
    <name evidence="1" type="ordered locus">Desti_3791</name>
</gene>
<protein>
    <submittedName>
        <fullName evidence="1">Uncharacterized protein</fullName>
    </submittedName>
</protein>
<proteinExistence type="predicted"/>
<evidence type="ECO:0000313" key="2">
    <source>
        <dbReference type="Proteomes" id="UP000006055"/>
    </source>
</evidence>
<dbReference type="EMBL" id="CP003360">
    <property type="protein sequence ID" value="AFM26433.1"/>
    <property type="molecule type" value="Genomic_DNA"/>
</dbReference>
<organism evidence="1 2">
    <name type="scientific">Desulfomonile tiedjei (strain ATCC 49306 / DSM 6799 / DCB-1)</name>
    <dbReference type="NCBI Taxonomy" id="706587"/>
    <lineage>
        <taxon>Bacteria</taxon>
        <taxon>Pseudomonadati</taxon>
        <taxon>Thermodesulfobacteriota</taxon>
        <taxon>Desulfomonilia</taxon>
        <taxon>Desulfomonilales</taxon>
        <taxon>Desulfomonilaceae</taxon>
        <taxon>Desulfomonile</taxon>
    </lineage>
</organism>
<sequence length="107" mass="12270">MKIRFRQTGGFANLIQSCEIDTKTLSPARAAEIENLVRNSGILTVKIPFWRKVARWQRIVACDLFYYSISIESSEVTFSLAFDDSSIPDGSRPLLNYLKNRVRSQPR</sequence>
<dbReference type="STRING" id="706587.Desti_3791"/>
<name>I4CA42_DESTA</name>
<dbReference type="InterPro" id="IPR049457">
    <property type="entry name" value="Emfourin"/>
</dbReference>
<dbReference type="Proteomes" id="UP000006055">
    <property type="component" value="Chromosome"/>
</dbReference>
<dbReference type="AlphaFoldDB" id="I4CA42"/>
<dbReference type="HOGENOM" id="CLU_159961_0_0_7"/>
<reference evidence="2" key="1">
    <citation type="submission" date="2012-06" db="EMBL/GenBank/DDBJ databases">
        <title>Complete sequence of chromosome of Desulfomonile tiedjei DSM 6799.</title>
        <authorList>
            <person name="Lucas S."/>
            <person name="Copeland A."/>
            <person name="Lapidus A."/>
            <person name="Glavina del Rio T."/>
            <person name="Dalin E."/>
            <person name="Tice H."/>
            <person name="Bruce D."/>
            <person name="Goodwin L."/>
            <person name="Pitluck S."/>
            <person name="Peters L."/>
            <person name="Ovchinnikova G."/>
            <person name="Zeytun A."/>
            <person name="Lu M."/>
            <person name="Kyrpides N."/>
            <person name="Mavromatis K."/>
            <person name="Ivanova N."/>
            <person name="Brettin T."/>
            <person name="Detter J.C."/>
            <person name="Han C."/>
            <person name="Larimer F."/>
            <person name="Land M."/>
            <person name="Hauser L."/>
            <person name="Markowitz V."/>
            <person name="Cheng J.-F."/>
            <person name="Hugenholtz P."/>
            <person name="Woyke T."/>
            <person name="Wu D."/>
            <person name="Spring S."/>
            <person name="Schroeder M."/>
            <person name="Brambilla E."/>
            <person name="Klenk H.-P."/>
            <person name="Eisen J.A."/>
        </authorList>
    </citation>
    <scope>NUCLEOTIDE SEQUENCE [LARGE SCALE GENOMIC DNA]</scope>
    <source>
        <strain evidence="2">ATCC 49306 / DSM 6799 / DCB-1</strain>
    </source>
</reference>
<accession>I4CA42</accession>
<dbReference type="OrthoDB" id="6956709at2"/>
<dbReference type="KEGG" id="dti:Desti_3791"/>
<dbReference type="Pfam" id="PF20242">
    <property type="entry name" value="Emfourin"/>
    <property type="match status" value="1"/>
</dbReference>
<dbReference type="PROSITE" id="PS51257">
    <property type="entry name" value="PROKAR_LIPOPROTEIN"/>
    <property type="match status" value="1"/>
</dbReference>
<evidence type="ECO:0000313" key="1">
    <source>
        <dbReference type="EMBL" id="AFM26433.1"/>
    </source>
</evidence>
<keyword evidence="2" id="KW-1185">Reference proteome</keyword>
<dbReference type="eggNOG" id="ENOG5033KPV">
    <property type="taxonomic scope" value="Bacteria"/>
</dbReference>